<dbReference type="Pfam" id="PF13442">
    <property type="entry name" value="Cytochrome_CBB3"/>
    <property type="match status" value="2"/>
</dbReference>
<dbReference type="Proteomes" id="UP000214646">
    <property type="component" value="Unassembled WGS sequence"/>
</dbReference>
<evidence type="ECO:0000256" key="1">
    <source>
        <dbReference type="ARBA" id="ARBA00022617"/>
    </source>
</evidence>
<feature type="domain" description="Cytochrome c" evidence="7">
    <location>
        <begin position="329"/>
        <end position="422"/>
    </location>
</feature>
<evidence type="ECO:0000313" key="8">
    <source>
        <dbReference type="EMBL" id="OWK36204.1"/>
    </source>
</evidence>
<sequence>MVNDGLWTESTADGQESAARPWDVRGASGREMGRVRGRSWSGVGSRVAGGCLALSFSVAALIAFLSGCSRDGDAGGGYDPSWRYPLRADPIVVRAPVAQPPDRAPAGKLDEVIATFPSLGGKLIDTKTLPDDRKQALTAALDELFGTPAAPTVSSAVGGSTDIPGTDLSPGFLAVGSRVYRRLCNQCHGMTGDGRGPSGQWIYPCPRDVRQGVFKIATAGPKPRIDALVRLLRQGVPGTPMPVFDLIPDEDVRAVTAYVVHLSLRGEVEFRVTRAMLDETGEADVSDVAAECRGTLAKLLTQWAAAQSAPPPPEVPADPVDAKDAGYQESVRRGHALFTDEKLGCVKCHQDYGRKDVYLYDVWGGTARAADLTRGEFRWGRDPTTLAARVRHGIPASGMPAAPADLTAEQVIDLVRFVGAAGFPQRLPENVRSQVKN</sequence>
<evidence type="ECO:0000256" key="4">
    <source>
        <dbReference type="PROSITE-ProRule" id="PRU00433"/>
    </source>
</evidence>
<evidence type="ECO:0000259" key="7">
    <source>
        <dbReference type="PROSITE" id="PS51007"/>
    </source>
</evidence>
<keyword evidence="2 4" id="KW-0479">Metal-binding</keyword>
<keyword evidence="1 4" id="KW-0349">Heme</keyword>
<reference evidence="9" key="1">
    <citation type="submission" date="2017-06" db="EMBL/GenBank/DDBJ databases">
        <title>Genome analysis of Fimbriiglobus ruber SP5, the first member of the order Planctomycetales with confirmed chitinolytic capability.</title>
        <authorList>
            <person name="Ravin N.V."/>
            <person name="Rakitin A.L."/>
            <person name="Ivanova A.A."/>
            <person name="Beletsky A.V."/>
            <person name="Kulichevskaya I.S."/>
            <person name="Mardanov A.V."/>
            <person name="Dedysh S.N."/>
        </authorList>
    </citation>
    <scope>NUCLEOTIDE SEQUENCE [LARGE SCALE GENOMIC DNA]</scope>
    <source>
        <strain evidence="9">SP5</strain>
    </source>
</reference>
<comment type="caution">
    <text evidence="8">The sequence shown here is derived from an EMBL/GenBank/DDBJ whole genome shotgun (WGS) entry which is preliminary data.</text>
</comment>
<dbReference type="InterPro" id="IPR009056">
    <property type="entry name" value="Cyt_c-like_dom"/>
</dbReference>
<dbReference type="PANTHER" id="PTHR35008:SF8">
    <property type="entry name" value="ALCOHOL DEHYDROGENASE CYTOCHROME C SUBUNIT"/>
    <property type="match status" value="1"/>
</dbReference>
<evidence type="ECO:0000256" key="2">
    <source>
        <dbReference type="ARBA" id="ARBA00022723"/>
    </source>
</evidence>
<organism evidence="8 9">
    <name type="scientific">Fimbriiglobus ruber</name>
    <dbReference type="NCBI Taxonomy" id="1908690"/>
    <lineage>
        <taxon>Bacteria</taxon>
        <taxon>Pseudomonadati</taxon>
        <taxon>Planctomycetota</taxon>
        <taxon>Planctomycetia</taxon>
        <taxon>Gemmatales</taxon>
        <taxon>Gemmataceae</taxon>
        <taxon>Fimbriiglobus</taxon>
    </lineage>
</organism>
<keyword evidence="6" id="KW-1133">Transmembrane helix</keyword>
<evidence type="ECO:0000313" key="9">
    <source>
        <dbReference type="Proteomes" id="UP000214646"/>
    </source>
</evidence>
<keyword evidence="9" id="KW-1185">Reference proteome</keyword>
<dbReference type="GO" id="GO:0009055">
    <property type="term" value="F:electron transfer activity"/>
    <property type="evidence" value="ECO:0007669"/>
    <property type="project" value="InterPro"/>
</dbReference>
<evidence type="ECO:0000256" key="3">
    <source>
        <dbReference type="ARBA" id="ARBA00023004"/>
    </source>
</evidence>
<dbReference type="SUPFAM" id="SSF46626">
    <property type="entry name" value="Cytochrome c"/>
    <property type="match status" value="2"/>
</dbReference>
<name>A0A225D976_9BACT</name>
<evidence type="ECO:0000256" key="6">
    <source>
        <dbReference type="SAM" id="Phobius"/>
    </source>
</evidence>
<dbReference type="GO" id="GO:0046872">
    <property type="term" value="F:metal ion binding"/>
    <property type="evidence" value="ECO:0007669"/>
    <property type="project" value="UniProtKB-KW"/>
</dbReference>
<dbReference type="InterPro" id="IPR051459">
    <property type="entry name" value="Cytochrome_c-type_DH"/>
</dbReference>
<feature type="domain" description="Cytochrome c" evidence="7">
    <location>
        <begin position="171"/>
        <end position="263"/>
    </location>
</feature>
<proteinExistence type="predicted"/>
<dbReference type="GO" id="GO:0020037">
    <property type="term" value="F:heme binding"/>
    <property type="evidence" value="ECO:0007669"/>
    <property type="project" value="InterPro"/>
</dbReference>
<dbReference type="AlphaFoldDB" id="A0A225D976"/>
<keyword evidence="3 4" id="KW-0408">Iron</keyword>
<keyword evidence="6" id="KW-0812">Transmembrane</keyword>
<dbReference type="InterPro" id="IPR036909">
    <property type="entry name" value="Cyt_c-like_dom_sf"/>
</dbReference>
<dbReference type="PANTHER" id="PTHR35008">
    <property type="entry name" value="BLL4482 PROTEIN-RELATED"/>
    <property type="match status" value="1"/>
</dbReference>
<dbReference type="PROSITE" id="PS51007">
    <property type="entry name" value="CYTC"/>
    <property type="match status" value="2"/>
</dbReference>
<dbReference type="Gene3D" id="1.10.760.10">
    <property type="entry name" value="Cytochrome c-like domain"/>
    <property type="match status" value="2"/>
</dbReference>
<feature type="transmembrane region" description="Helical" evidence="6">
    <location>
        <begin position="43"/>
        <end position="65"/>
    </location>
</feature>
<keyword evidence="6" id="KW-0472">Membrane</keyword>
<gene>
    <name evidence="8" type="ORF">FRUB_08767</name>
</gene>
<feature type="region of interest" description="Disordered" evidence="5">
    <location>
        <begin position="1"/>
        <end position="25"/>
    </location>
</feature>
<evidence type="ECO:0000256" key="5">
    <source>
        <dbReference type="SAM" id="MobiDB-lite"/>
    </source>
</evidence>
<dbReference type="EMBL" id="NIDE01000017">
    <property type="protein sequence ID" value="OWK36204.1"/>
    <property type="molecule type" value="Genomic_DNA"/>
</dbReference>
<accession>A0A225D976</accession>
<protein>
    <submittedName>
        <fullName evidence="8">Electron transport protein</fullName>
    </submittedName>
</protein>